<sequence>MIFLETQSSPNSSNLKTEENKELPSDVFTHLTENAYDIENPPARLTVWDFGGQSVYYNTHHTFLSSRAIYILAIDMSLDLTDRLEDQWHSAEQFSGTVLDYTVYWIDTIHTYASQQDKSEDGVSSPRIIIVCTHKDKYLENVPKERHEEKINAYFSTLRQHIQQKRSGVHVDPCFFAIDNTCQDEDHEITDLRRYVMKIAESQKSWGEKNPIRWSRLEDELELRQPPEKRKKKLIQYGELKKLALEGGMQDENELNSFLLFHHDIGDLLHPQRFGDLLHSQTVDLSDIVILNPWWLIDTFKSIITVDKHHVKTKGSLYWFALKRGILDERLLDELWGDDSELKPILISAMVKFNILLEQNLSTTEEPTCRQFYVPTLLPIYKNPASVVGSEDTLFIQGKDNFMPHVLFNRLTVKLVQNSTSTGRKVLRRRRDFFLFKNELYYDYAVFAIDPLRGARCALRKSIDSSCIELIPLYPPGAKFDATIQGAYDKFKGHVVTVLQELMKSICPHLQLEWCVRDPRNPKKLMAIDPKETDLTASGLPEDSVYRLWFMPSSSEKVHGASPSAVRSSSDAGDAIETACKGFPREPGIVTVFPACKANEHYPPFIAVLVSIEFCGNKVTEYEGFTVNYYSWDMPDMEAQIAIFSQEAEENPIPPEKSTEFGQVIQRVSQGLFANHRNLTIISASPVKVTGGKISCMPCIVLYCHTKGVVPLGESLFPESIEGFPVDVREGYVLLSMNNGQSQNPAVHLGQSATFYSDPLRMGCSIGRRGLNLTGTLGMFVEHGGSTCFLTCSHVLGIPPPAIDTEVCQPSDADQEANHHNRLVSETVDSSSRARICGVVKERVFRNVDIKGGQYGIDAALITVKDRGTYGIPAGLDPQRLRDLKITENKLTFTREAYIECSEDLSTHVLFKCGRTTGLTKGIATFVGGAAYQPCTVEYCSDVGWTFQDTLSSMVEVCAPRTSSSAMFADCGDSGAAVFYLKNGKPYIMGMVVARTSYFSALVSPIWPILEHFNIESPREEEDMETE</sequence>
<dbReference type="Pfam" id="PF08477">
    <property type="entry name" value="Roc"/>
    <property type="match status" value="1"/>
</dbReference>
<dbReference type="InParanoid" id="A0A1S3IUZ4"/>
<dbReference type="KEGG" id="lak:106167508"/>
<dbReference type="RefSeq" id="XP_013401761.1">
    <property type="nucleotide sequence ID" value="XM_013546307.1"/>
</dbReference>
<dbReference type="GeneID" id="106167508"/>
<proteinExistence type="predicted"/>
<gene>
    <name evidence="5" type="primary">LOC106167508</name>
</gene>
<dbReference type="InterPro" id="IPR027417">
    <property type="entry name" value="P-loop_NTPase"/>
</dbReference>
<keyword evidence="1" id="KW-0677">Repeat</keyword>
<evidence type="ECO:0000313" key="5">
    <source>
        <dbReference type="RefSeq" id="XP_013401761.1"/>
    </source>
</evidence>
<feature type="region of interest" description="Disordered" evidence="2">
    <location>
        <begin position="1"/>
        <end position="21"/>
    </location>
</feature>
<evidence type="ECO:0000259" key="3">
    <source>
        <dbReference type="Pfam" id="PF16095"/>
    </source>
</evidence>
<dbReference type="OrthoDB" id="6157237at2759"/>
<dbReference type="Pfam" id="PF16095">
    <property type="entry name" value="COR-A"/>
    <property type="match status" value="1"/>
</dbReference>
<dbReference type="InterPro" id="IPR036388">
    <property type="entry name" value="WH-like_DNA-bd_sf"/>
</dbReference>
<protein>
    <submittedName>
        <fullName evidence="5">Uncharacterized protein LOC106167508</fullName>
    </submittedName>
</protein>
<keyword evidence="4" id="KW-1185">Reference proteome</keyword>
<dbReference type="Gene3D" id="1.10.10.10">
    <property type="entry name" value="Winged helix-like DNA-binding domain superfamily/Winged helix DNA-binding domain"/>
    <property type="match status" value="1"/>
</dbReference>
<dbReference type="Proteomes" id="UP000085678">
    <property type="component" value="Unplaced"/>
</dbReference>
<dbReference type="PANTHER" id="PTHR14389">
    <property type="entry name" value="SI:CH1073-475A24.1"/>
    <property type="match status" value="1"/>
</dbReference>
<dbReference type="PANTHER" id="PTHR14389:SF3">
    <property type="entry name" value="PROTEIN FAM111A-LIKE"/>
    <property type="match status" value="1"/>
</dbReference>
<accession>A0A1S3IUZ4</accession>
<reference evidence="5" key="1">
    <citation type="submission" date="2025-08" db="UniProtKB">
        <authorList>
            <consortium name="RefSeq"/>
        </authorList>
    </citation>
    <scope>IDENTIFICATION</scope>
    <source>
        <tissue evidence="5">Gonads</tissue>
    </source>
</reference>
<dbReference type="InterPro" id="IPR032171">
    <property type="entry name" value="COR-A"/>
</dbReference>
<feature type="compositionally biased region" description="Polar residues" evidence="2">
    <location>
        <begin position="1"/>
        <end position="15"/>
    </location>
</feature>
<dbReference type="Gene3D" id="3.40.50.300">
    <property type="entry name" value="P-loop containing nucleotide triphosphate hydrolases"/>
    <property type="match status" value="1"/>
</dbReference>
<dbReference type="AlphaFoldDB" id="A0A1S3IUZ4"/>
<evidence type="ECO:0000256" key="2">
    <source>
        <dbReference type="SAM" id="MobiDB-lite"/>
    </source>
</evidence>
<name>A0A1S3IUZ4_LINAN</name>
<feature type="domain" description="COR" evidence="3">
    <location>
        <begin position="211"/>
        <end position="361"/>
    </location>
</feature>
<organism evidence="4 5">
    <name type="scientific">Lingula anatina</name>
    <name type="common">Brachiopod</name>
    <name type="synonym">Lingula unguis</name>
    <dbReference type="NCBI Taxonomy" id="7574"/>
    <lineage>
        <taxon>Eukaryota</taxon>
        <taxon>Metazoa</taxon>
        <taxon>Spiralia</taxon>
        <taxon>Lophotrochozoa</taxon>
        <taxon>Brachiopoda</taxon>
        <taxon>Linguliformea</taxon>
        <taxon>Lingulata</taxon>
        <taxon>Lingulida</taxon>
        <taxon>Linguloidea</taxon>
        <taxon>Lingulidae</taxon>
        <taxon>Lingula</taxon>
    </lineage>
</organism>
<dbReference type="STRING" id="7574.A0A1S3IUZ4"/>
<evidence type="ECO:0000313" key="4">
    <source>
        <dbReference type="Proteomes" id="UP000085678"/>
    </source>
</evidence>
<evidence type="ECO:0000256" key="1">
    <source>
        <dbReference type="ARBA" id="ARBA00022737"/>
    </source>
</evidence>